<sequence>YPKSWLVLQSLLSETLISTWAGKNVDFDLAVNMMPFPPMWHDSRLVQHGRKLPWYLVFSFMPSVFHTTKEIVEEKEKKIKESLKLMGMLPSVYWASWFIIYFAYVAAMMLVYVLYACTTSAQMLPLLYKSDTSLFCAFLMCYAAAIVSFSLMVSVFFARGFPGISWSNYHEPVYPNNLPLSHVMLMLLFDTAIHLTITWYLDTVLPGEFGVPQPYNFFLTVSLVFSSGSTSSSRLAYNNQSTSSSRVWRIVTIPGRALVIRLLPRGKFDVPQSFYDFLTRSYWCPSQRIISSSPLTSDQHQEHAVQDEPRGLEAGIQIRNLRKVFPGGRVAVDNLTLNMYEGHITALLGHNGAGKTTTMFMLSGFYPPTSGTAVVNGYDITSELGGVWESLGVCPQHDVLFDTLTVKEHLVLFAKLKGCPPYELYHEVNNMLKDTGLEAKQDSLVRTLSGGQRRRLSVGIALIYYSKVVILDEPTTGVDPSARRQLWDLLDRHREGRTIMLSTHFMDEADALGDRIAIMADGKLMCCGTPMFLKKRYGIGYHLVIVKATDCKVSKVTRVIRKAVPGATFQKEIQTELFYLMPDKQVSRFVALFKDLEARKEELGILSFGASGTTMEDVFLRFV</sequence>
<dbReference type="PROSITE" id="PS50893">
    <property type="entry name" value="ABC_TRANSPORTER_2"/>
    <property type="match status" value="1"/>
</dbReference>
<evidence type="ECO:0000256" key="3">
    <source>
        <dbReference type="ARBA" id="ARBA00022692"/>
    </source>
</evidence>
<keyword evidence="3 9" id="KW-0812">Transmembrane</keyword>
<dbReference type="FunFam" id="3.40.50.300:FF:000298">
    <property type="entry name" value="ATP-binding cassette sub-family A member 12"/>
    <property type="match status" value="1"/>
</dbReference>
<gene>
    <name evidence="12" type="ORF">BaRGS_00029318</name>
</gene>
<dbReference type="Proteomes" id="UP001519460">
    <property type="component" value="Unassembled WGS sequence"/>
</dbReference>
<dbReference type="Pfam" id="PF12698">
    <property type="entry name" value="ABC2_membrane_3"/>
    <property type="match status" value="1"/>
</dbReference>
<proteinExistence type="predicted"/>
<feature type="signal peptide" evidence="10">
    <location>
        <begin position="1"/>
        <end position="21"/>
    </location>
</feature>
<evidence type="ECO:0000256" key="5">
    <source>
        <dbReference type="ARBA" id="ARBA00022741"/>
    </source>
</evidence>
<keyword evidence="13" id="KW-1185">Reference proteome</keyword>
<dbReference type="InterPro" id="IPR003439">
    <property type="entry name" value="ABC_transporter-like_ATP-bd"/>
</dbReference>
<dbReference type="SMART" id="SM00382">
    <property type="entry name" value="AAA"/>
    <property type="match status" value="1"/>
</dbReference>
<feature type="transmembrane region" description="Helical" evidence="9">
    <location>
        <begin position="135"/>
        <end position="157"/>
    </location>
</feature>
<keyword evidence="5" id="KW-0547">Nucleotide-binding</keyword>
<keyword evidence="8 9" id="KW-0472">Membrane</keyword>
<evidence type="ECO:0000313" key="12">
    <source>
        <dbReference type="EMBL" id="KAK7479401.1"/>
    </source>
</evidence>
<dbReference type="CDD" id="cd03263">
    <property type="entry name" value="ABC_subfamily_A"/>
    <property type="match status" value="1"/>
</dbReference>
<organism evidence="12 13">
    <name type="scientific">Batillaria attramentaria</name>
    <dbReference type="NCBI Taxonomy" id="370345"/>
    <lineage>
        <taxon>Eukaryota</taxon>
        <taxon>Metazoa</taxon>
        <taxon>Spiralia</taxon>
        <taxon>Lophotrochozoa</taxon>
        <taxon>Mollusca</taxon>
        <taxon>Gastropoda</taxon>
        <taxon>Caenogastropoda</taxon>
        <taxon>Sorbeoconcha</taxon>
        <taxon>Cerithioidea</taxon>
        <taxon>Batillariidae</taxon>
        <taxon>Batillaria</taxon>
    </lineage>
</organism>
<dbReference type="PANTHER" id="PTHR19229:SF250">
    <property type="entry name" value="ABC TRANSPORTER DOMAIN-CONTAINING PROTEIN-RELATED"/>
    <property type="match status" value="1"/>
</dbReference>
<keyword evidence="4" id="KW-0677">Repeat</keyword>
<dbReference type="Pfam" id="PF00005">
    <property type="entry name" value="ABC_tran"/>
    <property type="match status" value="1"/>
</dbReference>
<comment type="subcellular location">
    <subcellularLocation>
        <location evidence="1">Membrane</location>
        <topology evidence="1">Multi-pass membrane protein</topology>
    </subcellularLocation>
</comment>
<dbReference type="InterPro" id="IPR017871">
    <property type="entry name" value="ABC_transporter-like_CS"/>
</dbReference>
<evidence type="ECO:0000256" key="2">
    <source>
        <dbReference type="ARBA" id="ARBA00022448"/>
    </source>
</evidence>
<reference evidence="12 13" key="1">
    <citation type="journal article" date="2023" name="Sci. Data">
        <title>Genome assembly of the Korean intertidal mud-creeper Batillaria attramentaria.</title>
        <authorList>
            <person name="Patra A.K."/>
            <person name="Ho P.T."/>
            <person name="Jun S."/>
            <person name="Lee S.J."/>
            <person name="Kim Y."/>
            <person name="Won Y.J."/>
        </authorList>
    </citation>
    <scope>NUCLEOTIDE SEQUENCE [LARGE SCALE GENOMIC DNA]</scope>
    <source>
        <strain evidence="12">Wonlab-2016</strain>
    </source>
</reference>
<name>A0ABD0JXQ4_9CAEN</name>
<dbReference type="GO" id="GO:0005524">
    <property type="term" value="F:ATP binding"/>
    <property type="evidence" value="ECO:0007669"/>
    <property type="project" value="UniProtKB-KW"/>
</dbReference>
<evidence type="ECO:0000256" key="9">
    <source>
        <dbReference type="SAM" id="Phobius"/>
    </source>
</evidence>
<keyword evidence="7 9" id="KW-1133">Transmembrane helix</keyword>
<feature type="domain" description="ABC transporter" evidence="11">
    <location>
        <begin position="316"/>
        <end position="546"/>
    </location>
</feature>
<evidence type="ECO:0000313" key="13">
    <source>
        <dbReference type="Proteomes" id="UP001519460"/>
    </source>
</evidence>
<evidence type="ECO:0000256" key="8">
    <source>
        <dbReference type="ARBA" id="ARBA00023136"/>
    </source>
</evidence>
<evidence type="ECO:0000256" key="1">
    <source>
        <dbReference type="ARBA" id="ARBA00004141"/>
    </source>
</evidence>
<accession>A0ABD0JXQ4</accession>
<dbReference type="InterPro" id="IPR027417">
    <property type="entry name" value="P-loop_NTPase"/>
</dbReference>
<evidence type="ECO:0000256" key="6">
    <source>
        <dbReference type="ARBA" id="ARBA00022840"/>
    </source>
</evidence>
<dbReference type="InterPro" id="IPR013525">
    <property type="entry name" value="ABC2_TM"/>
</dbReference>
<comment type="caution">
    <text evidence="12">The sequence shown here is derived from an EMBL/GenBank/DDBJ whole genome shotgun (WGS) entry which is preliminary data.</text>
</comment>
<feature type="chain" id="PRO_5044845283" description="ABC transporter domain-containing protein" evidence="10">
    <location>
        <begin position="22"/>
        <end position="623"/>
    </location>
</feature>
<keyword evidence="6" id="KW-0067">ATP-binding</keyword>
<evidence type="ECO:0000256" key="4">
    <source>
        <dbReference type="ARBA" id="ARBA00022737"/>
    </source>
</evidence>
<evidence type="ECO:0000259" key="11">
    <source>
        <dbReference type="PROSITE" id="PS50893"/>
    </source>
</evidence>
<feature type="non-terminal residue" evidence="12">
    <location>
        <position position="1"/>
    </location>
</feature>
<dbReference type="PANTHER" id="PTHR19229">
    <property type="entry name" value="ATP-BINDING CASSETTE TRANSPORTER SUBFAMILY A ABCA"/>
    <property type="match status" value="1"/>
</dbReference>
<keyword evidence="2" id="KW-0813">Transport</keyword>
<keyword evidence="10" id="KW-0732">Signal</keyword>
<protein>
    <recommendedName>
        <fullName evidence="11">ABC transporter domain-containing protein</fullName>
    </recommendedName>
</protein>
<feature type="transmembrane region" description="Helical" evidence="9">
    <location>
        <begin position="92"/>
        <end position="115"/>
    </location>
</feature>
<evidence type="ECO:0000256" key="7">
    <source>
        <dbReference type="ARBA" id="ARBA00022989"/>
    </source>
</evidence>
<dbReference type="GO" id="GO:0016020">
    <property type="term" value="C:membrane"/>
    <property type="evidence" value="ECO:0007669"/>
    <property type="project" value="UniProtKB-SubCell"/>
</dbReference>
<evidence type="ECO:0000256" key="10">
    <source>
        <dbReference type="SAM" id="SignalP"/>
    </source>
</evidence>
<dbReference type="PROSITE" id="PS00211">
    <property type="entry name" value="ABC_TRANSPORTER_1"/>
    <property type="match status" value="1"/>
</dbReference>
<dbReference type="SUPFAM" id="SSF52540">
    <property type="entry name" value="P-loop containing nucleoside triphosphate hydrolases"/>
    <property type="match status" value="1"/>
</dbReference>
<dbReference type="InterPro" id="IPR003593">
    <property type="entry name" value="AAA+_ATPase"/>
</dbReference>
<dbReference type="AlphaFoldDB" id="A0ABD0JXQ4"/>
<dbReference type="EMBL" id="JACVVK020000303">
    <property type="protein sequence ID" value="KAK7479401.1"/>
    <property type="molecule type" value="Genomic_DNA"/>
</dbReference>
<dbReference type="Gene3D" id="3.40.50.300">
    <property type="entry name" value="P-loop containing nucleotide triphosphate hydrolases"/>
    <property type="match status" value="1"/>
</dbReference>
<dbReference type="InterPro" id="IPR026082">
    <property type="entry name" value="ABCA"/>
</dbReference>